<dbReference type="InterPro" id="IPR013106">
    <property type="entry name" value="Ig_V-set"/>
</dbReference>
<evidence type="ECO:0000313" key="3">
    <source>
        <dbReference type="EMBL" id="KAF0311705.1"/>
    </source>
</evidence>
<dbReference type="CDD" id="cd00096">
    <property type="entry name" value="Ig"/>
    <property type="match status" value="1"/>
</dbReference>
<dbReference type="Pfam" id="PF00047">
    <property type="entry name" value="ig"/>
    <property type="match status" value="1"/>
</dbReference>
<feature type="domain" description="Ig-like" evidence="2">
    <location>
        <begin position="172"/>
        <end position="265"/>
    </location>
</feature>
<dbReference type="InterPro" id="IPR037448">
    <property type="entry name" value="Zig-8"/>
</dbReference>
<dbReference type="Pfam" id="PF07686">
    <property type="entry name" value="V-set"/>
    <property type="match status" value="1"/>
</dbReference>
<name>A0A6A4WXU0_AMPAM</name>
<dbReference type="SMART" id="SM00409">
    <property type="entry name" value="IG"/>
    <property type="match status" value="2"/>
</dbReference>
<dbReference type="SUPFAM" id="SSF48726">
    <property type="entry name" value="Immunoglobulin"/>
    <property type="match status" value="2"/>
</dbReference>
<dbReference type="EMBL" id="VIIS01000220">
    <property type="protein sequence ID" value="KAF0311705.1"/>
    <property type="molecule type" value="Genomic_DNA"/>
</dbReference>
<protein>
    <submittedName>
        <fullName evidence="3">Zwei Ig domain protein zig-8</fullName>
    </submittedName>
</protein>
<keyword evidence="4" id="KW-1185">Reference proteome</keyword>
<gene>
    <name evidence="3" type="primary">zig-8_7</name>
    <name evidence="3" type="ORF">FJT64_017547</name>
</gene>
<dbReference type="SMART" id="SM00408">
    <property type="entry name" value="IGc2"/>
    <property type="match status" value="2"/>
</dbReference>
<dbReference type="Gene3D" id="2.60.40.10">
    <property type="entry name" value="Immunoglobulins"/>
    <property type="match status" value="2"/>
</dbReference>
<dbReference type="OrthoDB" id="10012075at2759"/>
<accession>A0A6A4WXU0</accession>
<dbReference type="InterPro" id="IPR007110">
    <property type="entry name" value="Ig-like_dom"/>
</dbReference>
<dbReference type="PANTHER" id="PTHR23279">
    <property type="entry name" value="DEFECTIVE PROBOSCIS EXTENSION RESPONSE DPR -RELATED"/>
    <property type="match status" value="1"/>
</dbReference>
<organism evidence="3 4">
    <name type="scientific">Amphibalanus amphitrite</name>
    <name type="common">Striped barnacle</name>
    <name type="synonym">Balanus amphitrite</name>
    <dbReference type="NCBI Taxonomy" id="1232801"/>
    <lineage>
        <taxon>Eukaryota</taxon>
        <taxon>Metazoa</taxon>
        <taxon>Ecdysozoa</taxon>
        <taxon>Arthropoda</taxon>
        <taxon>Crustacea</taxon>
        <taxon>Multicrustacea</taxon>
        <taxon>Cirripedia</taxon>
        <taxon>Thoracica</taxon>
        <taxon>Thoracicalcarea</taxon>
        <taxon>Balanomorpha</taxon>
        <taxon>Balanoidea</taxon>
        <taxon>Balanidae</taxon>
        <taxon>Amphibalaninae</taxon>
        <taxon>Amphibalanus</taxon>
    </lineage>
</organism>
<evidence type="ECO:0000313" key="4">
    <source>
        <dbReference type="Proteomes" id="UP000440578"/>
    </source>
</evidence>
<evidence type="ECO:0000256" key="1">
    <source>
        <dbReference type="SAM" id="MobiDB-lite"/>
    </source>
</evidence>
<proteinExistence type="predicted"/>
<dbReference type="GO" id="GO:0050808">
    <property type="term" value="P:synapse organization"/>
    <property type="evidence" value="ECO:0007669"/>
    <property type="project" value="TreeGrafter"/>
</dbReference>
<dbReference type="InterPro" id="IPR013783">
    <property type="entry name" value="Ig-like_fold"/>
</dbReference>
<sequence>MQSQCLMSDQIDMTRMPGRVELFRVTAILLYYNVAAKSLPGVDLNDPSLATDEFWQRYYARLSEQQRPLENNSWVDVTVQSGDRAALSCRVKLLGSRPISWIRRRDFHVLTSRSTVFTNDARFSVQHRSGPVEDWALSVSPVTASDSGVYECQVSTGQGTLSQLVNMTVVQPAARILGAEVHRIEEGSDVTILCVIDQAVSDVGAIQWWRDNRSLADSERVSLQSSTSPTPARSPRSQLHVRRATFLDSGLYTCGGPHVQADSVQVMVTEGDKIAAIQRRGGAGSVPRPPTLLVSLLAVVPLLTASPVTR</sequence>
<feature type="compositionally biased region" description="Low complexity" evidence="1">
    <location>
        <begin position="225"/>
        <end position="237"/>
    </location>
</feature>
<dbReference type="InterPro" id="IPR036179">
    <property type="entry name" value="Ig-like_dom_sf"/>
</dbReference>
<dbReference type="PROSITE" id="PS50835">
    <property type="entry name" value="IG_LIKE"/>
    <property type="match status" value="2"/>
</dbReference>
<reference evidence="3 4" key="1">
    <citation type="submission" date="2019-07" db="EMBL/GenBank/DDBJ databases">
        <title>Draft genome assembly of a fouling barnacle, Amphibalanus amphitrite (Darwin, 1854): The first reference genome for Thecostraca.</title>
        <authorList>
            <person name="Kim W."/>
        </authorList>
    </citation>
    <scope>NUCLEOTIDE SEQUENCE [LARGE SCALE GENOMIC DNA]</scope>
    <source>
        <strain evidence="3">SNU_AA5</strain>
        <tissue evidence="3">Soma without cirri and trophi</tissue>
    </source>
</reference>
<dbReference type="PANTHER" id="PTHR23279:SF46">
    <property type="entry name" value="DEFECTIVE PROBOSCIS EXTENSION RESPONSE 10, ISOFORM A-RELATED"/>
    <property type="match status" value="1"/>
</dbReference>
<feature type="region of interest" description="Disordered" evidence="1">
    <location>
        <begin position="219"/>
        <end position="238"/>
    </location>
</feature>
<dbReference type="Proteomes" id="UP000440578">
    <property type="component" value="Unassembled WGS sequence"/>
</dbReference>
<evidence type="ECO:0000259" key="2">
    <source>
        <dbReference type="PROSITE" id="PS50835"/>
    </source>
</evidence>
<feature type="domain" description="Ig-like" evidence="2">
    <location>
        <begin position="47"/>
        <end position="168"/>
    </location>
</feature>
<dbReference type="InterPro" id="IPR003599">
    <property type="entry name" value="Ig_sub"/>
</dbReference>
<dbReference type="InterPro" id="IPR013151">
    <property type="entry name" value="Immunoglobulin_dom"/>
</dbReference>
<dbReference type="InterPro" id="IPR003598">
    <property type="entry name" value="Ig_sub2"/>
</dbReference>
<dbReference type="AlphaFoldDB" id="A0A6A4WXU0"/>
<comment type="caution">
    <text evidence="3">The sequence shown here is derived from an EMBL/GenBank/DDBJ whole genome shotgun (WGS) entry which is preliminary data.</text>
</comment>
<dbReference type="GO" id="GO:0032589">
    <property type="term" value="C:neuron projection membrane"/>
    <property type="evidence" value="ECO:0007669"/>
    <property type="project" value="TreeGrafter"/>
</dbReference>